<dbReference type="RefSeq" id="WP_035012642.1">
    <property type="nucleotide sequence ID" value="NZ_ARZY01000001.1"/>
</dbReference>
<dbReference type="STRING" id="1328313.DS2_00615"/>
<evidence type="ECO:0000256" key="8">
    <source>
        <dbReference type="RuleBase" id="RU363064"/>
    </source>
</evidence>
<keyword evidence="8" id="KW-0769">Symport</keyword>
<feature type="transmembrane region" description="Helical" evidence="8">
    <location>
        <begin position="212"/>
        <end position="230"/>
    </location>
</feature>
<feature type="transmembrane region" description="Helical" evidence="8">
    <location>
        <begin position="242"/>
        <end position="265"/>
    </location>
</feature>
<comment type="subcellular location">
    <subcellularLocation>
        <location evidence="8">Cell inner membrane</location>
        <topology evidence="8">Multi-pass membrane protein</topology>
    </subcellularLocation>
    <subcellularLocation>
        <location evidence="1">Cell membrane</location>
        <topology evidence="1">Multi-pass membrane protein</topology>
    </subcellularLocation>
</comment>
<evidence type="ECO:0000256" key="2">
    <source>
        <dbReference type="ARBA" id="ARBA00009261"/>
    </source>
</evidence>
<feature type="transmembrane region" description="Helical" evidence="8">
    <location>
        <begin position="452"/>
        <end position="475"/>
    </location>
</feature>
<evidence type="ECO:0000256" key="4">
    <source>
        <dbReference type="ARBA" id="ARBA00022475"/>
    </source>
</evidence>
<keyword evidence="8" id="KW-0997">Cell inner membrane</keyword>
<organism evidence="9 10">
    <name type="scientific">Catenovulum agarivorans DS-2</name>
    <dbReference type="NCBI Taxonomy" id="1328313"/>
    <lineage>
        <taxon>Bacteria</taxon>
        <taxon>Pseudomonadati</taxon>
        <taxon>Pseudomonadota</taxon>
        <taxon>Gammaproteobacteria</taxon>
        <taxon>Alteromonadales</taxon>
        <taxon>Alteromonadaceae</taxon>
        <taxon>Catenovulum</taxon>
    </lineage>
</organism>
<dbReference type="GO" id="GO:0005886">
    <property type="term" value="C:plasma membrane"/>
    <property type="evidence" value="ECO:0007669"/>
    <property type="project" value="UniProtKB-SubCell"/>
</dbReference>
<dbReference type="InterPro" id="IPR001463">
    <property type="entry name" value="Na/Ala_symport"/>
</dbReference>
<keyword evidence="5 8" id="KW-0812">Transmembrane</keyword>
<dbReference type="eggNOG" id="COG1115">
    <property type="taxonomic scope" value="Bacteria"/>
</dbReference>
<evidence type="ECO:0000313" key="10">
    <source>
        <dbReference type="Proteomes" id="UP000019276"/>
    </source>
</evidence>
<dbReference type="AlphaFoldDB" id="W7R3I1"/>
<reference evidence="9 10" key="1">
    <citation type="journal article" date="2014" name="Genome Announc.">
        <title>Draft Genome Sequence of the Agar-Degrading Bacterium Catenovulum sp. Strain DS-2, Isolated from Intestines of Haliotis diversicolor.</title>
        <authorList>
            <person name="Shan D."/>
            <person name="Li X."/>
            <person name="Gu Z."/>
            <person name="Wei G."/>
            <person name="Gao Z."/>
            <person name="Shao Z."/>
        </authorList>
    </citation>
    <scope>NUCLEOTIDE SEQUENCE [LARGE SCALE GENOMIC DNA]</scope>
    <source>
        <strain evidence="9 10">DS-2</strain>
    </source>
</reference>
<evidence type="ECO:0000256" key="1">
    <source>
        <dbReference type="ARBA" id="ARBA00004651"/>
    </source>
</evidence>
<dbReference type="EMBL" id="ARZY01000001">
    <property type="protein sequence ID" value="EWH12180.1"/>
    <property type="molecule type" value="Genomic_DNA"/>
</dbReference>
<feature type="transmembrane region" description="Helical" evidence="8">
    <location>
        <begin position="511"/>
        <end position="533"/>
    </location>
</feature>
<name>W7R3I1_9ALTE</name>
<proteinExistence type="inferred from homology"/>
<evidence type="ECO:0000256" key="7">
    <source>
        <dbReference type="ARBA" id="ARBA00023136"/>
    </source>
</evidence>
<dbReference type="PRINTS" id="PR00175">
    <property type="entry name" value="NAALASMPORT"/>
</dbReference>
<keyword evidence="6 8" id="KW-1133">Transmembrane helix</keyword>
<evidence type="ECO:0000256" key="5">
    <source>
        <dbReference type="ARBA" id="ARBA00022692"/>
    </source>
</evidence>
<feature type="transmembrane region" description="Helical" evidence="8">
    <location>
        <begin position="20"/>
        <end position="38"/>
    </location>
</feature>
<sequence length="549" mass="59573">MESLNQFLLLLDSLLGSAAYFPYVLLCVGAFFTIYLKFPQLRYFRSSWQCLFRRSQENTPGDTSHFQALTTALSGTVGTGNIGGVGLAIYLGGPAALFWMWMTAFVGMATKYVEVTLSHKYRVQTADGSFAGGPMYYMDRKLNMRWLAIIFAIAAVVSAFGIGAMPQINNIAQAMQATFALQPAVTGGVLAILLALVIIGGIQRIAKVTAKIVPFMAALYIIGGLAVATYQADNILPSLQAIVSGVFTGSAAVGGFLGASFAFAFSRGVNRGLFSNEAGAGSSPIAHASAKTTQPVDEGKVALLEPFIDTIILCTITGLVILSSNVWHQKHQNKFAYSDTYVLSQKYVENDAKDKQQLFAWLNQQNSEVELYSGKLQVENGVLVNDSVTLIHARSIAEAVTFSNPSGQLYSGEIEVKAGKITPNHVDINGLSLIHSTALTAKAFNQGWFGDWGQYIVTFSILLFAFSTSISWSYYGDRAMVYLFGNGSVIYFRISYILGFFVAAIADTTLIWNLAAVAVAFMTLPNLFAILLLHKDIKQTQQKSEQKVN</sequence>
<feature type="transmembrane region" description="Helical" evidence="8">
    <location>
        <begin position="146"/>
        <end position="168"/>
    </location>
</feature>
<evidence type="ECO:0000256" key="3">
    <source>
        <dbReference type="ARBA" id="ARBA00022448"/>
    </source>
</evidence>
<dbReference type="GO" id="GO:0005283">
    <property type="term" value="F:amino acid:sodium symporter activity"/>
    <property type="evidence" value="ECO:0007669"/>
    <property type="project" value="InterPro"/>
</dbReference>
<dbReference type="Proteomes" id="UP000019276">
    <property type="component" value="Unassembled WGS sequence"/>
</dbReference>
<comment type="similarity">
    <text evidence="2 8">Belongs to the alanine or glycine:cation symporter (AGCS) (TC 2.A.25) family.</text>
</comment>
<keyword evidence="10" id="KW-1185">Reference proteome</keyword>
<keyword evidence="3 8" id="KW-0813">Transport</keyword>
<keyword evidence="4" id="KW-1003">Cell membrane</keyword>
<dbReference type="OrthoDB" id="9806926at2"/>
<evidence type="ECO:0000256" key="6">
    <source>
        <dbReference type="ARBA" id="ARBA00022989"/>
    </source>
</evidence>
<dbReference type="PANTHER" id="PTHR30330:SF3">
    <property type="entry name" value="TRANSCRIPTIONAL REGULATOR, LRP FAMILY"/>
    <property type="match status" value="1"/>
</dbReference>
<feature type="transmembrane region" description="Helical" evidence="8">
    <location>
        <begin position="482"/>
        <end position="505"/>
    </location>
</feature>
<feature type="transmembrane region" description="Helical" evidence="8">
    <location>
        <begin position="307"/>
        <end position="327"/>
    </location>
</feature>
<feature type="transmembrane region" description="Helical" evidence="8">
    <location>
        <begin position="180"/>
        <end position="200"/>
    </location>
</feature>
<accession>W7R3I1</accession>
<dbReference type="Pfam" id="PF01235">
    <property type="entry name" value="Na_Ala_symp"/>
    <property type="match status" value="1"/>
</dbReference>
<dbReference type="PROSITE" id="PS00873">
    <property type="entry name" value="NA_ALANINE_SYMP"/>
    <property type="match status" value="1"/>
</dbReference>
<keyword evidence="7 8" id="KW-0472">Membrane</keyword>
<dbReference type="PANTHER" id="PTHR30330">
    <property type="entry name" value="AGSS FAMILY TRANSPORTER, SODIUM-ALANINE"/>
    <property type="match status" value="1"/>
</dbReference>
<gene>
    <name evidence="9" type="ORF">DS2_00615</name>
</gene>
<comment type="caution">
    <text evidence="9">The sequence shown here is derived from an EMBL/GenBank/DDBJ whole genome shotgun (WGS) entry which is preliminary data.</text>
</comment>
<protein>
    <submittedName>
        <fullName evidence="9">Na(+)-linked D-alanine and glycine permease</fullName>
    </submittedName>
</protein>
<dbReference type="NCBIfam" id="TIGR00835">
    <property type="entry name" value="agcS"/>
    <property type="match status" value="1"/>
</dbReference>
<dbReference type="PATRIC" id="fig|1328313.3.peg.131"/>
<evidence type="ECO:0000313" key="9">
    <source>
        <dbReference type="EMBL" id="EWH12180.1"/>
    </source>
</evidence>